<feature type="transmembrane region" description="Helical" evidence="2">
    <location>
        <begin position="448"/>
        <end position="477"/>
    </location>
</feature>
<dbReference type="PANTHER" id="PTHR43215:SF14">
    <property type="entry name" value="RADIAL SPOKE HEAD 1 HOMOLOG"/>
    <property type="match status" value="1"/>
</dbReference>
<protein>
    <submittedName>
        <fullName evidence="3">Uncharacterized protein</fullName>
    </submittedName>
</protein>
<feature type="transmembrane region" description="Helical" evidence="2">
    <location>
        <begin position="66"/>
        <end position="88"/>
    </location>
</feature>
<sequence>MAEPLVQAASRLAESCVLLAVGYNLKQAGVLRASDGETAIKLASTLTLPSVIIQALAHGPPLGTSAISLLGVATVCMGAQLAATWLYCMQRQPRERAVLAGAATGLSLRLFGYPLAEVFFAGGGVGAAPAAAASGCASAAAAAGAGAVALQAVALVDLVNHLSVWLGSYLLFASAGPAFPESFKHEDGGDYRGQWRGMRKEGLGVYTYASGARYEGEWRDNLKEGRGVYYFPKGGVYEGEWSRGVMSGLGVRTMSTGQVKAGRWRDGQLEAPLELWQVALAVDGAATAAAAARSVEVGGGRLADGVQMLAAQPTLWALLAGLAINLARVPLPASLDLLTGVLATANAPLCLLAAGVTAPRIEALLSGSAQARQQLLPDLARLLGARLLVPLAAGLALLASMAAAGGGAAVSPAALLPLAATMMALLAPVPPQALVNARRFRLNEATAAAISATSYAACVPLMLLAGAAACAAGLAGAPAAPGALSAAAAAAATAAAAAVGIVDARPLMAFAMAALAAVGVAVGSVTQWAEQAGNGGGSSSALSGGGGASSREDQRILMVYAGPVEDRRPAAPAAGGVDTSSVSVAASASVPALRF</sequence>
<dbReference type="GO" id="GO:0016020">
    <property type="term" value="C:membrane"/>
    <property type="evidence" value="ECO:0007669"/>
    <property type="project" value="UniProtKB-ARBA"/>
</dbReference>
<name>A0A150GXD4_GONPE</name>
<dbReference type="Pfam" id="PF02493">
    <property type="entry name" value="MORN"/>
    <property type="match status" value="3"/>
</dbReference>
<evidence type="ECO:0000313" key="4">
    <source>
        <dbReference type="Proteomes" id="UP000075714"/>
    </source>
</evidence>
<evidence type="ECO:0000313" key="3">
    <source>
        <dbReference type="EMBL" id="KXZ54030.1"/>
    </source>
</evidence>
<evidence type="ECO:0000256" key="1">
    <source>
        <dbReference type="ARBA" id="ARBA00022737"/>
    </source>
</evidence>
<dbReference type="EMBL" id="LSYV01000006">
    <property type="protein sequence ID" value="KXZ54030.1"/>
    <property type="molecule type" value="Genomic_DNA"/>
</dbReference>
<dbReference type="Proteomes" id="UP000075714">
    <property type="component" value="Unassembled WGS sequence"/>
</dbReference>
<keyword evidence="1" id="KW-0677">Repeat</keyword>
<organism evidence="3 4">
    <name type="scientific">Gonium pectorale</name>
    <name type="common">Green alga</name>
    <dbReference type="NCBI Taxonomy" id="33097"/>
    <lineage>
        <taxon>Eukaryota</taxon>
        <taxon>Viridiplantae</taxon>
        <taxon>Chlorophyta</taxon>
        <taxon>core chlorophytes</taxon>
        <taxon>Chlorophyceae</taxon>
        <taxon>CS clade</taxon>
        <taxon>Chlamydomonadales</taxon>
        <taxon>Volvocaceae</taxon>
        <taxon>Gonium</taxon>
    </lineage>
</organism>
<dbReference type="SMART" id="SM00698">
    <property type="entry name" value="MORN"/>
    <property type="match status" value="3"/>
</dbReference>
<gene>
    <name evidence="3" type="ORF">GPECTOR_5g14</name>
</gene>
<feature type="transmembrane region" description="Helical" evidence="2">
    <location>
        <begin position="509"/>
        <end position="529"/>
    </location>
</feature>
<keyword evidence="2" id="KW-0812">Transmembrane</keyword>
<dbReference type="PANTHER" id="PTHR43215">
    <property type="entry name" value="RADIAL SPOKE HEAD 1 HOMOLOG"/>
    <property type="match status" value="1"/>
</dbReference>
<dbReference type="GO" id="GO:0005829">
    <property type="term" value="C:cytosol"/>
    <property type="evidence" value="ECO:0007669"/>
    <property type="project" value="TreeGrafter"/>
</dbReference>
<dbReference type="Gene3D" id="2.20.110.10">
    <property type="entry name" value="Histone H3 K4-specific methyltransferase SET7/9 N-terminal domain"/>
    <property type="match status" value="2"/>
</dbReference>
<proteinExistence type="predicted"/>
<reference evidence="4" key="1">
    <citation type="journal article" date="2016" name="Nat. Commun.">
        <title>The Gonium pectorale genome demonstrates co-option of cell cycle regulation during the evolution of multicellularity.</title>
        <authorList>
            <person name="Hanschen E.R."/>
            <person name="Marriage T.N."/>
            <person name="Ferris P.J."/>
            <person name="Hamaji T."/>
            <person name="Toyoda A."/>
            <person name="Fujiyama A."/>
            <person name="Neme R."/>
            <person name="Noguchi H."/>
            <person name="Minakuchi Y."/>
            <person name="Suzuki M."/>
            <person name="Kawai-Toyooka H."/>
            <person name="Smith D.R."/>
            <person name="Sparks H."/>
            <person name="Anderson J."/>
            <person name="Bakaric R."/>
            <person name="Luria V."/>
            <person name="Karger A."/>
            <person name="Kirschner M.W."/>
            <person name="Durand P.M."/>
            <person name="Michod R.E."/>
            <person name="Nozaki H."/>
            <person name="Olson B.J."/>
        </authorList>
    </citation>
    <scope>NUCLEOTIDE SEQUENCE [LARGE SCALE GENOMIC DNA]</scope>
    <source>
        <strain evidence="4">NIES-2863</strain>
    </source>
</reference>
<accession>A0A150GXD4</accession>
<comment type="caution">
    <text evidence="3">The sequence shown here is derived from an EMBL/GenBank/DDBJ whole genome shotgun (WGS) entry which is preliminary data.</text>
</comment>
<dbReference type="OrthoDB" id="270720at2759"/>
<keyword evidence="4" id="KW-1185">Reference proteome</keyword>
<dbReference type="InterPro" id="IPR003409">
    <property type="entry name" value="MORN"/>
</dbReference>
<keyword evidence="2" id="KW-0472">Membrane</keyword>
<feature type="transmembrane region" description="Helical" evidence="2">
    <location>
        <begin position="483"/>
        <end position="502"/>
    </location>
</feature>
<dbReference type="AlphaFoldDB" id="A0A150GXD4"/>
<feature type="transmembrane region" description="Helical" evidence="2">
    <location>
        <begin position="409"/>
        <end position="427"/>
    </location>
</feature>
<dbReference type="SUPFAM" id="SSF82185">
    <property type="entry name" value="Histone H3 K4-specific methyltransferase SET7/9 N-terminal domain"/>
    <property type="match status" value="1"/>
</dbReference>
<feature type="transmembrane region" description="Helical" evidence="2">
    <location>
        <begin position="379"/>
        <end position="403"/>
    </location>
</feature>
<evidence type="ECO:0000256" key="2">
    <source>
        <dbReference type="SAM" id="Phobius"/>
    </source>
</evidence>
<keyword evidence="2" id="KW-1133">Transmembrane helix</keyword>